<dbReference type="PANTHER" id="PTHR40257">
    <property type="match status" value="1"/>
</dbReference>
<dbReference type="PANTHER" id="PTHR40257:SF1">
    <property type="entry name" value="DUF1330 DOMAIN-CONTAINING PROTEIN"/>
    <property type="match status" value="1"/>
</dbReference>
<dbReference type="EMBL" id="QLAG01000025">
    <property type="protein sequence ID" value="TLX62208.1"/>
    <property type="molecule type" value="Genomic_DNA"/>
</dbReference>
<sequence>MPSLNPSREQLEQFARAMPSAVPILMLNLLRYNEQAAYPPGSSHSPCSGREAYARYSRVALEHLRAVGAEVEIMARAHAALIAPPGEDWDELLLVRYPSKEAFLSMIADDGYHAASEHRTAALADSRLIGTTRR</sequence>
<accession>A0A5R9QBE1</accession>
<dbReference type="Gene3D" id="3.30.70.100">
    <property type="match status" value="1"/>
</dbReference>
<evidence type="ECO:0000313" key="2">
    <source>
        <dbReference type="Proteomes" id="UP000306753"/>
    </source>
</evidence>
<gene>
    <name evidence="1" type="ORF">DN820_17315</name>
</gene>
<reference evidence="1 2" key="1">
    <citation type="journal article" date="2017" name="Eur. J. Clin. Microbiol. Infect. Dis.">
        <title>Uncommonly isolated clinical Pseudomonas: identification and phylogenetic assignation.</title>
        <authorList>
            <person name="Mulet M."/>
            <person name="Gomila M."/>
            <person name="Ramirez A."/>
            <person name="Cardew S."/>
            <person name="Moore E.R."/>
            <person name="Lalucat J."/>
            <person name="Garcia-Valdes E."/>
        </authorList>
    </citation>
    <scope>NUCLEOTIDE SEQUENCE [LARGE SCALE GENOMIC DNA]</scope>
    <source>
        <strain evidence="1 2">SD129</strain>
    </source>
</reference>
<evidence type="ECO:0000313" key="1">
    <source>
        <dbReference type="EMBL" id="TLX62208.1"/>
    </source>
</evidence>
<dbReference type="Proteomes" id="UP000306753">
    <property type="component" value="Unassembled WGS sequence"/>
</dbReference>
<dbReference type="RefSeq" id="WP_138412411.1">
    <property type="nucleotide sequence ID" value="NZ_QLAG01000025.1"/>
</dbReference>
<name>A0A5R9QBE1_9GAMM</name>
<protein>
    <submittedName>
        <fullName evidence="1">DUF1330 domain-containing protein</fullName>
    </submittedName>
</protein>
<organism evidence="1 2">
    <name type="scientific">Stutzerimonas nosocomialis</name>
    <dbReference type="NCBI Taxonomy" id="1056496"/>
    <lineage>
        <taxon>Bacteria</taxon>
        <taxon>Pseudomonadati</taxon>
        <taxon>Pseudomonadota</taxon>
        <taxon>Gammaproteobacteria</taxon>
        <taxon>Pseudomonadales</taxon>
        <taxon>Pseudomonadaceae</taxon>
        <taxon>Stutzerimonas</taxon>
    </lineage>
</organism>
<dbReference type="AlphaFoldDB" id="A0A5R9QBE1"/>
<comment type="caution">
    <text evidence="1">The sequence shown here is derived from an EMBL/GenBank/DDBJ whole genome shotgun (WGS) entry which is preliminary data.</text>
</comment>
<dbReference type="SUPFAM" id="SSF54909">
    <property type="entry name" value="Dimeric alpha+beta barrel"/>
    <property type="match status" value="1"/>
</dbReference>
<keyword evidence="2" id="KW-1185">Reference proteome</keyword>
<dbReference type="InterPro" id="IPR011008">
    <property type="entry name" value="Dimeric_a/b-barrel"/>
</dbReference>
<proteinExistence type="predicted"/>